<evidence type="ECO:0000256" key="3">
    <source>
        <dbReference type="SAM" id="Coils"/>
    </source>
</evidence>
<proteinExistence type="predicted"/>
<evidence type="ECO:0000313" key="7">
    <source>
        <dbReference type="Proteomes" id="UP000239899"/>
    </source>
</evidence>
<reference evidence="6 7" key="1">
    <citation type="journal article" date="2018" name="Plant J.">
        <title>Genome sequences of Chlorella sorokiniana UTEX 1602 and Micractinium conductrix SAG 241.80: implications to maltose excretion by a green alga.</title>
        <authorList>
            <person name="Arriola M.B."/>
            <person name="Velmurugan N."/>
            <person name="Zhang Y."/>
            <person name="Plunkett M.H."/>
            <person name="Hondzo H."/>
            <person name="Barney B.M."/>
        </authorList>
    </citation>
    <scope>NUCLEOTIDE SEQUENCE [LARGE SCALE GENOMIC DNA]</scope>
    <source>
        <strain evidence="7">UTEX 1602</strain>
    </source>
</reference>
<dbReference type="PANTHER" id="PTHR12356:SF3">
    <property type="entry name" value="NUCLEAR MIGRATION PROTEIN NUDC"/>
    <property type="match status" value="1"/>
</dbReference>
<protein>
    <submittedName>
        <fullName evidence="6">BOBBER 2-like</fullName>
    </submittedName>
</protein>
<organism evidence="6 7">
    <name type="scientific">Chlorella sorokiniana</name>
    <name type="common">Freshwater green alga</name>
    <dbReference type="NCBI Taxonomy" id="3076"/>
    <lineage>
        <taxon>Eukaryota</taxon>
        <taxon>Viridiplantae</taxon>
        <taxon>Chlorophyta</taxon>
        <taxon>core chlorophytes</taxon>
        <taxon>Trebouxiophyceae</taxon>
        <taxon>Chlorellales</taxon>
        <taxon>Chlorellaceae</taxon>
        <taxon>Chlorella clade</taxon>
        <taxon>Chlorella</taxon>
    </lineage>
</organism>
<comment type="subcellular location">
    <subcellularLocation>
        <location evidence="1">Cytoplasm</location>
    </subcellularLocation>
</comment>
<dbReference type="Gene3D" id="2.60.40.790">
    <property type="match status" value="1"/>
</dbReference>
<dbReference type="Pfam" id="PF04969">
    <property type="entry name" value="CS"/>
    <property type="match status" value="1"/>
</dbReference>
<evidence type="ECO:0000256" key="1">
    <source>
        <dbReference type="ARBA" id="ARBA00004496"/>
    </source>
</evidence>
<dbReference type="GO" id="GO:0005737">
    <property type="term" value="C:cytoplasm"/>
    <property type="evidence" value="ECO:0007669"/>
    <property type="project" value="UniProtKB-SubCell"/>
</dbReference>
<dbReference type="Proteomes" id="UP000239899">
    <property type="component" value="Unassembled WGS sequence"/>
</dbReference>
<dbReference type="InterPro" id="IPR008978">
    <property type="entry name" value="HSP20-like_chaperone"/>
</dbReference>
<dbReference type="PANTHER" id="PTHR12356">
    <property type="entry name" value="NUCLEAR MOVEMENT PROTEIN NUDC"/>
    <property type="match status" value="1"/>
</dbReference>
<keyword evidence="2" id="KW-0963">Cytoplasm</keyword>
<dbReference type="STRING" id="3076.A0A2P6TJ78"/>
<dbReference type="InterPro" id="IPR007052">
    <property type="entry name" value="CS_dom"/>
</dbReference>
<dbReference type="AlphaFoldDB" id="A0A2P6TJ78"/>
<feature type="region of interest" description="Disordered" evidence="4">
    <location>
        <begin position="50"/>
        <end position="83"/>
    </location>
</feature>
<dbReference type="GO" id="GO:0051082">
    <property type="term" value="F:unfolded protein binding"/>
    <property type="evidence" value="ECO:0007669"/>
    <property type="project" value="TreeGrafter"/>
</dbReference>
<evidence type="ECO:0000259" key="5">
    <source>
        <dbReference type="PROSITE" id="PS51203"/>
    </source>
</evidence>
<dbReference type="CDD" id="cd06467">
    <property type="entry name" value="p23_NUDC_like"/>
    <property type="match status" value="1"/>
</dbReference>
<feature type="region of interest" description="Disordered" evidence="4">
    <location>
        <begin position="220"/>
        <end position="256"/>
    </location>
</feature>
<evidence type="ECO:0000256" key="2">
    <source>
        <dbReference type="ARBA" id="ARBA00022490"/>
    </source>
</evidence>
<dbReference type="PROSITE" id="PS51203">
    <property type="entry name" value="CS"/>
    <property type="match status" value="1"/>
</dbReference>
<dbReference type="InterPro" id="IPR037898">
    <property type="entry name" value="NudC_fam"/>
</dbReference>
<comment type="caution">
    <text evidence="6">The sequence shown here is derived from an EMBL/GenBank/DDBJ whole genome shotgun (WGS) entry which is preliminary data.</text>
</comment>
<accession>A0A2P6TJ78</accession>
<feature type="compositionally biased region" description="Low complexity" evidence="4">
    <location>
        <begin position="74"/>
        <end position="83"/>
    </location>
</feature>
<dbReference type="OrthoDB" id="515366at2759"/>
<keyword evidence="7" id="KW-1185">Reference proteome</keyword>
<dbReference type="GO" id="GO:0006457">
    <property type="term" value="P:protein folding"/>
    <property type="evidence" value="ECO:0007669"/>
    <property type="project" value="TreeGrafter"/>
</dbReference>
<feature type="coiled-coil region" evidence="3">
    <location>
        <begin position="384"/>
        <end position="428"/>
    </location>
</feature>
<dbReference type="EMBL" id="LHPG02000014">
    <property type="protein sequence ID" value="PRW39305.1"/>
    <property type="molecule type" value="Genomic_DNA"/>
</dbReference>
<feature type="domain" description="CS" evidence="5">
    <location>
        <begin position="456"/>
        <end position="544"/>
    </location>
</feature>
<gene>
    <name evidence="6" type="ORF">C2E21_6981</name>
</gene>
<evidence type="ECO:0000313" key="6">
    <source>
        <dbReference type="EMBL" id="PRW39305.1"/>
    </source>
</evidence>
<name>A0A2P6TJ78_CHLSO</name>
<evidence type="ECO:0000256" key="4">
    <source>
        <dbReference type="SAM" id="MobiDB-lite"/>
    </source>
</evidence>
<keyword evidence="3" id="KW-0175">Coiled coil</keyword>
<feature type="compositionally biased region" description="Low complexity" evidence="4">
    <location>
        <begin position="236"/>
        <end position="256"/>
    </location>
</feature>
<dbReference type="SUPFAM" id="SSF49764">
    <property type="entry name" value="HSP20-like chaperones"/>
    <property type="match status" value="1"/>
</dbReference>
<sequence>MAPAAAQAAAGLLPQYATEAAAVEGLAQLGCQPLLALLRAVREAEGMAAFQPPEKAADGTESMGSDAAQTYAPSSSGGSAAQTASSAIGGSKAYTEQEALEALRAKLRKVFIADLVALQRCLLTAACQLAGASRELLLSEAVVEQGSSSAGGSGKRGLGAGPFLTELLELARELHGQQPRRTAPVLGPDGNPKAYAKRRFAADFKDNPAGDFLLSMDLQQGSSSSGTPFPDDTLDSHSSSGSGGANPAAQASQPRQPTMLELSLSLLLATARASPTAAALLHRRDVLGLCEELSSYCTPAVVGAAQQLVAAVADRVPAAAEEIVQGGNVPALAALLLHSTSSAHQQQAADKLAALADTCTGDDFAALTATAPGATAGIAQEAAAAQAQAEAAAAQAAMAVEQEAALAYRQQQQEAAAAEADYDEEDEIADLQDVYDSSSSLAAQQRRVRAEWLALPMDKKLRWTQTSLDVSVHVQLPPGTRASDVQVTTTVDRLTISLKWYGRVLDGQLHLRVKPSETHWCLEDSEVHVLLAKAEADAWWKKLVEGGQERGYYELLKEAVDADEPEKPFEQLGDDSLRLLDAIQERQAYIQAGLIDPEGFDDFRVVIGEHGLRPSQAES</sequence>